<dbReference type="Proteomes" id="UP000053058">
    <property type="component" value="Unassembled WGS sequence"/>
</dbReference>
<name>A0A0V8CPV6_LACLL</name>
<reference evidence="2" key="1">
    <citation type="submission" date="2015-10" db="EMBL/GenBank/DDBJ databases">
        <title>Draft Genome Sequences of 11 Lactococcus lactis subspecies cremoris strains.</title>
        <authorList>
            <person name="Wels M."/>
            <person name="Backus L."/>
            <person name="Boekhorst J."/>
            <person name="Dijkstra A."/>
            <person name="Beerthuizen M."/>
            <person name="Kelly W."/>
            <person name="Siezen R."/>
            <person name="Bachmann H."/>
            <person name="Van Hijum S."/>
        </authorList>
    </citation>
    <scope>NUCLEOTIDE SEQUENCE [LARGE SCALE GENOMIC DNA]</scope>
    <source>
        <strain evidence="2">KF282</strain>
    </source>
</reference>
<proteinExistence type="predicted"/>
<protein>
    <submittedName>
        <fullName evidence="1">Uncharacterized protein</fullName>
    </submittedName>
</protein>
<dbReference type="AlphaFoldDB" id="A0A0V8CPV6"/>
<sequence length="53" mass="6166">MKSAIFRPNFSYITFDYTTKKPVSNDGFNFLLIKKLDSKLLITVSIFLLTDFI</sequence>
<dbReference type="EMBL" id="LKLN01000075">
    <property type="protein sequence ID" value="KSU03145.1"/>
    <property type="molecule type" value="Genomic_DNA"/>
</dbReference>
<evidence type="ECO:0000313" key="1">
    <source>
        <dbReference type="EMBL" id="KSU03145.1"/>
    </source>
</evidence>
<gene>
    <name evidence="1" type="ORF">KF282_1816</name>
</gene>
<organism evidence="1 2">
    <name type="scientific">Lactococcus lactis subsp. lactis</name>
    <name type="common">Streptococcus lactis</name>
    <dbReference type="NCBI Taxonomy" id="1360"/>
    <lineage>
        <taxon>Bacteria</taxon>
        <taxon>Bacillati</taxon>
        <taxon>Bacillota</taxon>
        <taxon>Bacilli</taxon>
        <taxon>Lactobacillales</taxon>
        <taxon>Streptococcaceae</taxon>
        <taxon>Lactococcus</taxon>
    </lineage>
</organism>
<comment type="caution">
    <text evidence="1">The sequence shown here is derived from an EMBL/GenBank/DDBJ whole genome shotgun (WGS) entry which is preliminary data.</text>
</comment>
<evidence type="ECO:0000313" key="2">
    <source>
        <dbReference type="Proteomes" id="UP000053058"/>
    </source>
</evidence>
<accession>A0A0V8CPV6</accession>
<dbReference type="PATRIC" id="fig|1360.105.peg.1651"/>